<dbReference type="SUPFAM" id="SSF57184">
    <property type="entry name" value="Growth factor receptor domain"/>
    <property type="match status" value="2"/>
</dbReference>
<dbReference type="InParanoid" id="A0A0V0QDW6"/>
<feature type="domain" description="EGF-like" evidence="1">
    <location>
        <begin position="616"/>
        <end position="658"/>
    </location>
</feature>
<dbReference type="EMBL" id="LDAU01000192">
    <property type="protein sequence ID" value="KRX00382.1"/>
    <property type="molecule type" value="Genomic_DNA"/>
</dbReference>
<protein>
    <submittedName>
        <fullName evidence="2">Insulin-like growth factor binding protein, N-terminal</fullName>
    </submittedName>
</protein>
<organism evidence="2 3">
    <name type="scientific">Pseudocohnilembus persalinus</name>
    <name type="common">Ciliate</name>
    <dbReference type="NCBI Taxonomy" id="266149"/>
    <lineage>
        <taxon>Eukaryota</taxon>
        <taxon>Sar</taxon>
        <taxon>Alveolata</taxon>
        <taxon>Ciliophora</taxon>
        <taxon>Intramacronucleata</taxon>
        <taxon>Oligohymenophorea</taxon>
        <taxon>Scuticociliatia</taxon>
        <taxon>Philasterida</taxon>
        <taxon>Pseudocohnilembidae</taxon>
        <taxon>Pseudocohnilembus</taxon>
    </lineage>
</organism>
<dbReference type="SMART" id="SM00181">
    <property type="entry name" value="EGF"/>
    <property type="match status" value="5"/>
</dbReference>
<reference evidence="2 3" key="1">
    <citation type="journal article" date="2015" name="Sci. Rep.">
        <title>Genome of the facultative scuticociliatosis pathogen Pseudocohnilembus persalinus provides insight into its virulence through horizontal gene transfer.</title>
        <authorList>
            <person name="Xiong J."/>
            <person name="Wang G."/>
            <person name="Cheng J."/>
            <person name="Tian M."/>
            <person name="Pan X."/>
            <person name="Warren A."/>
            <person name="Jiang C."/>
            <person name="Yuan D."/>
            <person name="Miao W."/>
        </authorList>
    </citation>
    <scope>NUCLEOTIDE SEQUENCE [LARGE SCALE GENOMIC DNA]</scope>
    <source>
        <strain evidence="2">36N120E</strain>
    </source>
</reference>
<accession>A0A0V0QDW6</accession>
<evidence type="ECO:0000259" key="1">
    <source>
        <dbReference type="SMART" id="SM00181"/>
    </source>
</evidence>
<gene>
    <name evidence="2" type="ORF">PPERSA_03603</name>
</gene>
<feature type="domain" description="EGF-like" evidence="1">
    <location>
        <begin position="168"/>
        <end position="205"/>
    </location>
</feature>
<feature type="domain" description="EGF-like" evidence="1">
    <location>
        <begin position="420"/>
        <end position="465"/>
    </location>
</feature>
<dbReference type="Gene3D" id="2.10.220.10">
    <property type="entry name" value="Hormone Receptor, Insulin-like Growth Factor Receptor 1, Chain A, domain 2"/>
    <property type="match status" value="3"/>
</dbReference>
<dbReference type="PANTHER" id="PTHR15332">
    <property type="entry name" value="PROPROTEIN CONVERTASE SUBTILISIN_KEXIN TYPE 5-LIKE"/>
    <property type="match status" value="1"/>
</dbReference>
<comment type="caution">
    <text evidence="2">The sequence shown here is derived from an EMBL/GenBank/DDBJ whole genome shotgun (WGS) entry which is preliminary data.</text>
</comment>
<evidence type="ECO:0000313" key="3">
    <source>
        <dbReference type="Proteomes" id="UP000054937"/>
    </source>
</evidence>
<dbReference type="InterPro" id="IPR009030">
    <property type="entry name" value="Growth_fac_rcpt_cys_sf"/>
</dbReference>
<dbReference type="OMA" id="NICEITY"/>
<dbReference type="Proteomes" id="UP000054937">
    <property type="component" value="Unassembled WGS sequence"/>
</dbReference>
<evidence type="ECO:0000313" key="2">
    <source>
        <dbReference type="EMBL" id="KRX00382.1"/>
    </source>
</evidence>
<keyword evidence="3" id="KW-1185">Reference proteome</keyword>
<dbReference type="PANTHER" id="PTHR15332:SF175">
    <property type="entry name" value="PROPROTEIN CONVERTASE SUBTILISIN_KEXIN TYPE 5-LIKE"/>
    <property type="match status" value="1"/>
</dbReference>
<dbReference type="InterPro" id="IPR000742">
    <property type="entry name" value="EGF"/>
</dbReference>
<dbReference type="OrthoDB" id="25879at2759"/>
<feature type="domain" description="EGF-like" evidence="1">
    <location>
        <begin position="568"/>
        <end position="608"/>
    </location>
</feature>
<feature type="domain" description="EGF-like" evidence="1">
    <location>
        <begin position="466"/>
        <end position="512"/>
    </location>
</feature>
<name>A0A0V0QDW6_PSEPJ</name>
<sequence length="695" mass="81109">MYAFNRDQKQIVYQLFQGYDWTVQDTNNWVQNGAKDDPMIFDKDCYNGKYFGRFQKHSKKTFQLSSSHYQVGILLNQNYMMKLESNDKYFIIVDSNQIFQTIPNWNKFPPNRQYCNEIFSEYPDYSVSGIDQKVAYQNQCLDACLEENYIADDQNVCQNICEITYCLECENQICQLCQQNYLLIQGICVETCPFQFKDQNLTNCIDLDNKNRNLVQIDFIQDHFDHYDVIYSGWNFDEFFQESNSIKFNNLSPMYCQGQKYALGFAMTNLLQVNSSRQFYQNFYDLGEHKFLKLAFKMVQGDNCNIIIQNQQKLIDNFFQGYYQGESTFVEVYLDDQILQSITKSMQKETSQDICGGANLDNTEEYWDYIHQIEIEQIKHTSQNAKITFKVYQMNFWQNFVGFREIALYTSGCQNPLCTDCENDINLECTSCIGQQGQMNSRLVNKQCICPNGYYSIFPDSEICQQCLDICSTCDNGYSCTQCKQISSPSRNLNDCTCPNGYYDDGENDQCLKCDLKCKTCEQSEICTTCLNPDSQPPHCIIQKQGYFLVFQDGNYIDQYQCNSGCLNCESKDQCLQCVNGENRNGIDYNCSCQLGYHDYNGQQKNCIKCPFGCINCKSYDYCTQCDSNINKLTLNVYNMKCECERGYKFDEIQNECRKCYFYKNQQDCIFQCPGYTVQSEELGVCFVLENQQIS</sequence>
<proteinExistence type="predicted"/>
<dbReference type="AlphaFoldDB" id="A0A0V0QDW6"/>